<accession>A0AAU8AYF5</accession>
<reference evidence="1" key="1">
    <citation type="submission" date="2024-03" db="EMBL/GenBank/DDBJ databases">
        <title>Diverse circular DNA viruses in blood, oral, and fecal samples of captive lemurs.</title>
        <authorList>
            <person name="Paietta E.N."/>
            <person name="Kraberger S."/>
            <person name="Lund M.C."/>
            <person name="Custer J.M."/>
            <person name="Vargas K.M."/>
            <person name="Ehmke E.E."/>
            <person name="Yoder A.D."/>
            <person name="Varsani A."/>
        </authorList>
    </citation>
    <scope>NUCLEOTIDE SEQUENCE</scope>
    <source>
        <strain evidence="1">Duke_24FS_3</strain>
    </source>
</reference>
<evidence type="ECO:0000313" key="1">
    <source>
        <dbReference type="EMBL" id="XCD05058.1"/>
    </source>
</evidence>
<proteinExistence type="predicted"/>
<dbReference type="EMBL" id="PP511521">
    <property type="protein sequence ID" value="XCD05058.1"/>
    <property type="molecule type" value="Genomic_DNA"/>
</dbReference>
<evidence type="ECO:0008006" key="2">
    <source>
        <dbReference type="Google" id="ProtNLM"/>
    </source>
</evidence>
<organism evidence="1">
    <name type="scientific">Dulem virus 36</name>
    <dbReference type="NCBI Taxonomy" id="3145754"/>
    <lineage>
        <taxon>Viruses</taxon>
        <taxon>Duplodnaviria</taxon>
        <taxon>Heunggongvirae</taxon>
        <taxon>Uroviricota</taxon>
        <taxon>Caudoviricetes</taxon>
    </lineage>
</organism>
<protein>
    <recommendedName>
        <fullName evidence="2">NodB homology domain-containing protein</fullName>
    </recommendedName>
</protein>
<name>A0AAU8AYF5_9CAUD</name>
<sequence>MANTLEEAFAEYDSQMGIQAQAEGEGIVNDALEIDAVNRIILVPDTEALFGVYSDKDVERKHFTCPRYVGDDVDLSTCVIFINYLSASGKVGQYMCESTTINAQTIEFTWLLSANVFDKNEDGTIYFAMQAKKADSSGNLKNVFNTRPAHGAVYRTIEGAEVIAEENADIIMQLLAEMEDVRAIATPTAMQNYVNTYLAQNPLQLDETLTSSTKAAPANLVGENKDNIDALKEDSTALNNAVFASSEVYKEVVPDEVFEGYSLGVSGSNARIVSAANNDVYAYSVKSGEKYIISTSVFSPSTYNGVGLIVTSSPTLDVGNYSLPFINDDYMCGVDSSAWVEVTNYEVVIPSGAKYMLLHNRTNTANAKIMNFERTSKIPTKLSELIQDISYAKEDTSAPTPDKPTIIFNFDECSLAFADGDARLSKLAEYGFSSTWQYVSGSKNIAKSLVKLGCDLAPYGGIGTRPAGFTSDYINAYHEYISALVLELQDIGIYKPQLYSCPNNKTGEAIDYVCKKLGFKSVRALFGEYDSGNKYYYTGGTSTDVFDASFVNGAFNVPLISMSGGKSYDIIKAQIDNAINKGSGYAVVLFTHGVNDSPTSIQCSTTVFSGVVDYVKTLYDSGRVNVLNFCQYFDMVNPYQSKQDSLTRIMSAIVDKANSTT</sequence>